<evidence type="ECO:0000313" key="4">
    <source>
        <dbReference type="Proteomes" id="UP000311382"/>
    </source>
</evidence>
<dbReference type="PANTHER" id="PTHR12821:SF0">
    <property type="entry name" value="BYSTIN"/>
    <property type="match status" value="1"/>
</dbReference>
<dbReference type="PANTHER" id="PTHR12821">
    <property type="entry name" value="BYSTIN"/>
    <property type="match status" value="1"/>
</dbReference>
<dbReference type="GO" id="GO:0030688">
    <property type="term" value="C:preribosome, small subunit precursor"/>
    <property type="evidence" value="ECO:0007669"/>
    <property type="project" value="TreeGrafter"/>
</dbReference>
<feature type="region of interest" description="Disordered" evidence="2">
    <location>
        <begin position="70"/>
        <end position="114"/>
    </location>
</feature>
<accession>A0A5C5G4N3</accession>
<protein>
    <submittedName>
        <fullName evidence="3">Bystin-domain-containing protein</fullName>
    </submittedName>
</protein>
<comment type="caution">
    <text evidence="3">The sequence shown here is derived from an EMBL/GenBank/DDBJ whole genome shotgun (WGS) entry which is preliminary data.</text>
</comment>
<dbReference type="Pfam" id="PF05291">
    <property type="entry name" value="Bystin"/>
    <property type="match status" value="1"/>
</dbReference>
<dbReference type="AlphaFoldDB" id="A0A5C5G4N3"/>
<dbReference type="GO" id="GO:0030515">
    <property type="term" value="F:snoRNA binding"/>
    <property type="evidence" value="ECO:0007669"/>
    <property type="project" value="TreeGrafter"/>
</dbReference>
<keyword evidence="4" id="KW-1185">Reference proteome</keyword>
<evidence type="ECO:0000256" key="1">
    <source>
        <dbReference type="ARBA" id="ARBA00007114"/>
    </source>
</evidence>
<dbReference type="GO" id="GO:0006364">
    <property type="term" value="P:rRNA processing"/>
    <property type="evidence" value="ECO:0007669"/>
    <property type="project" value="TreeGrafter"/>
</dbReference>
<evidence type="ECO:0000256" key="2">
    <source>
        <dbReference type="SAM" id="MobiDB-lite"/>
    </source>
</evidence>
<proteinExistence type="inferred from homology"/>
<dbReference type="STRING" id="5288.A0A5C5G4N3"/>
<sequence>MPKAAAPRKGAQMKHDPLAVQLRSGEAADTGALREPGKRQKALKKRHQEEESALSAKTTAKVLAMAREQQDELAGEDLDELAGDVECTENQQLRGEDDDEDEFSDEEDHEDYEELEIDEADREAFLDSYVPTGQLEPGRTLADLIMEKIGQQEQAGKGKEPGASSSPQVVREPPPGFNPKVVEVYTKVGQLLSRYKSGPLPKAFKILPTLSIWPALVMLTNPETWTPHATYAATRIFASNLDPKQSQKFYKEILLEKVREEIGETGKLSVHTYMALKKAIYKPAAFFKGLLFPLCESGTCTLREAAILGSVLTKVSVPVLHSGAALLKLAEMEYTGPNSVFIRVLLDKKYALPYKVVDALVFHFLRFKRDTRQMPVLWHQSFLVFVQRYKSDLTSEQKDALLDVLRFQTHHQITPEIRREIVHSVARGEEILQADTMEVEIQ</sequence>
<dbReference type="Proteomes" id="UP000311382">
    <property type="component" value="Unassembled WGS sequence"/>
</dbReference>
<feature type="region of interest" description="Disordered" evidence="2">
    <location>
        <begin position="24"/>
        <end position="57"/>
    </location>
</feature>
<dbReference type="GO" id="GO:0005730">
    <property type="term" value="C:nucleolus"/>
    <property type="evidence" value="ECO:0007669"/>
    <property type="project" value="TreeGrafter"/>
</dbReference>
<dbReference type="OrthoDB" id="2192561at2759"/>
<reference evidence="3 4" key="1">
    <citation type="submission" date="2019-03" db="EMBL/GenBank/DDBJ databases">
        <title>Rhodosporidium diobovatum UCD-FST 08-225 genome sequencing, assembly, and annotation.</title>
        <authorList>
            <person name="Fakankun I.U."/>
            <person name="Fristensky B."/>
            <person name="Levin D.B."/>
        </authorList>
    </citation>
    <scope>NUCLEOTIDE SEQUENCE [LARGE SCALE GENOMIC DNA]</scope>
    <source>
        <strain evidence="3 4">UCD-FST 08-225</strain>
    </source>
</reference>
<name>A0A5C5G4N3_9BASI</name>
<feature type="compositionally biased region" description="Acidic residues" evidence="2">
    <location>
        <begin position="96"/>
        <end position="114"/>
    </location>
</feature>
<dbReference type="EMBL" id="SOZI01000011">
    <property type="protein sequence ID" value="TNY23439.1"/>
    <property type="molecule type" value="Genomic_DNA"/>
</dbReference>
<feature type="compositionally biased region" description="Acidic residues" evidence="2">
    <location>
        <begin position="71"/>
        <end position="87"/>
    </location>
</feature>
<organism evidence="3 4">
    <name type="scientific">Rhodotorula diobovata</name>
    <dbReference type="NCBI Taxonomy" id="5288"/>
    <lineage>
        <taxon>Eukaryota</taxon>
        <taxon>Fungi</taxon>
        <taxon>Dikarya</taxon>
        <taxon>Basidiomycota</taxon>
        <taxon>Pucciniomycotina</taxon>
        <taxon>Microbotryomycetes</taxon>
        <taxon>Sporidiobolales</taxon>
        <taxon>Sporidiobolaceae</taxon>
        <taxon>Rhodotorula</taxon>
    </lineage>
</organism>
<feature type="region of interest" description="Disordered" evidence="2">
    <location>
        <begin position="151"/>
        <end position="176"/>
    </location>
</feature>
<dbReference type="GO" id="GO:0005737">
    <property type="term" value="C:cytoplasm"/>
    <property type="evidence" value="ECO:0007669"/>
    <property type="project" value="TreeGrafter"/>
</dbReference>
<evidence type="ECO:0000313" key="3">
    <source>
        <dbReference type="EMBL" id="TNY23439.1"/>
    </source>
</evidence>
<dbReference type="InterPro" id="IPR007955">
    <property type="entry name" value="Bystin"/>
</dbReference>
<gene>
    <name evidence="3" type="ORF">DMC30DRAFT_347297</name>
</gene>
<comment type="similarity">
    <text evidence="1">Belongs to the bystin family.</text>
</comment>